<gene>
    <name evidence="1" type="ORF">WMSIL1_LOCUS4483</name>
</gene>
<evidence type="ECO:0000313" key="2">
    <source>
        <dbReference type="Proteomes" id="UP000321570"/>
    </source>
</evidence>
<name>A0A564YA71_HYMDI</name>
<accession>A0A564YA71</accession>
<evidence type="ECO:0000313" key="1">
    <source>
        <dbReference type="EMBL" id="VUZ44185.1"/>
    </source>
</evidence>
<feature type="non-terminal residue" evidence="1">
    <location>
        <position position="82"/>
    </location>
</feature>
<proteinExistence type="predicted"/>
<dbReference type="Proteomes" id="UP000321570">
    <property type="component" value="Unassembled WGS sequence"/>
</dbReference>
<protein>
    <submittedName>
        <fullName evidence="1">Uncharacterized protein</fullName>
    </submittedName>
</protein>
<organism evidence="1 2">
    <name type="scientific">Hymenolepis diminuta</name>
    <name type="common">Rat tapeworm</name>
    <dbReference type="NCBI Taxonomy" id="6216"/>
    <lineage>
        <taxon>Eukaryota</taxon>
        <taxon>Metazoa</taxon>
        <taxon>Spiralia</taxon>
        <taxon>Lophotrochozoa</taxon>
        <taxon>Platyhelminthes</taxon>
        <taxon>Cestoda</taxon>
        <taxon>Eucestoda</taxon>
        <taxon>Cyclophyllidea</taxon>
        <taxon>Hymenolepididae</taxon>
        <taxon>Hymenolepis</taxon>
    </lineage>
</organism>
<reference evidence="1 2" key="1">
    <citation type="submission" date="2019-07" db="EMBL/GenBank/DDBJ databases">
        <authorList>
            <person name="Jastrzebski P J."/>
            <person name="Paukszto L."/>
            <person name="Jastrzebski P J."/>
        </authorList>
    </citation>
    <scope>NUCLEOTIDE SEQUENCE [LARGE SCALE GENOMIC DNA]</scope>
    <source>
        <strain evidence="1 2">WMS-il1</strain>
    </source>
</reference>
<sequence length="82" mass="9227">MYNHMSMTDYSTATITKSTKSLVIISPAASDPKVLHAALVKIFLIQSVDSGNCTNQMSEPENQHSDWIQLTSEYIHEITYIH</sequence>
<dbReference type="AlphaFoldDB" id="A0A564YA71"/>
<keyword evidence="2" id="KW-1185">Reference proteome</keyword>
<dbReference type="EMBL" id="CABIJS010000123">
    <property type="protein sequence ID" value="VUZ44185.1"/>
    <property type="molecule type" value="Genomic_DNA"/>
</dbReference>